<keyword evidence="1" id="KW-0812">Transmembrane</keyword>
<evidence type="ECO:0000313" key="2">
    <source>
        <dbReference type="EMBL" id="RGW86421.1"/>
    </source>
</evidence>
<evidence type="ECO:0000256" key="1">
    <source>
        <dbReference type="SAM" id="Phobius"/>
    </source>
</evidence>
<dbReference type="AlphaFoldDB" id="A0A413DJW5"/>
<protein>
    <submittedName>
        <fullName evidence="2">Uncharacterized protein</fullName>
    </submittedName>
</protein>
<keyword evidence="1" id="KW-0472">Membrane</keyword>
<comment type="caution">
    <text evidence="2">The sequence shown here is derived from an EMBL/GenBank/DDBJ whole genome shotgun (WGS) entry which is preliminary data.</text>
</comment>
<accession>A0A413DJW5</accession>
<gene>
    <name evidence="2" type="ORF">DWV45_10640</name>
</gene>
<feature type="transmembrane region" description="Helical" evidence="1">
    <location>
        <begin position="115"/>
        <end position="133"/>
    </location>
</feature>
<proteinExistence type="predicted"/>
<keyword evidence="1" id="KW-1133">Transmembrane helix</keyword>
<evidence type="ECO:0000313" key="3">
    <source>
        <dbReference type="Proteomes" id="UP000283683"/>
    </source>
</evidence>
<dbReference type="Proteomes" id="UP000283683">
    <property type="component" value="Unassembled WGS sequence"/>
</dbReference>
<name>A0A413DJW5_9FIRM</name>
<organism evidence="2 3">
    <name type="scientific">Agathobacter rectalis</name>
    <dbReference type="NCBI Taxonomy" id="39491"/>
    <lineage>
        <taxon>Bacteria</taxon>
        <taxon>Bacillati</taxon>
        <taxon>Bacillota</taxon>
        <taxon>Clostridia</taxon>
        <taxon>Lachnospirales</taxon>
        <taxon>Lachnospiraceae</taxon>
        <taxon>Agathobacter</taxon>
    </lineage>
</organism>
<dbReference type="EMBL" id="QSAZ01000010">
    <property type="protein sequence ID" value="RGW86421.1"/>
    <property type="molecule type" value="Genomic_DNA"/>
</dbReference>
<reference evidence="2 3" key="1">
    <citation type="submission" date="2018-08" db="EMBL/GenBank/DDBJ databases">
        <title>A genome reference for cultivated species of the human gut microbiota.</title>
        <authorList>
            <person name="Zou Y."/>
            <person name="Xue W."/>
            <person name="Luo G."/>
        </authorList>
    </citation>
    <scope>NUCLEOTIDE SEQUENCE [LARGE SCALE GENOMIC DNA]</scope>
    <source>
        <strain evidence="2 3">AF06-19</strain>
    </source>
</reference>
<feature type="transmembrane region" description="Helical" evidence="1">
    <location>
        <begin position="81"/>
        <end position="109"/>
    </location>
</feature>
<sequence>MLLNAIISTLRLLGINSKGIYAVNFYNKEGTVINQTSTYQIIDFVSGINEVYMQVLTIEDNVLKQILQVFENITHYAKEDIFALTVMIGCFWLVLCKGLLWGPAVIFLIYNGSGLLPFLVVAFIIDLIINKILSTTKSKKNYKKGPDETDAVRVYRYEDLF</sequence>